<name>A0A1F8FVC1_9BACT</name>
<dbReference type="PROSITE" id="PS51061">
    <property type="entry name" value="R3H"/>
    <property type="match status" value="1"/>
</dbReference>
<dbReference type="SMART" id="SM00393">
    <property type="entry name" value="R3H"/>
    <property type="match status" value="1"/>
</dbReference>
<organism evidence="2 3">
    <name type="scientific">Candidatus Yanofskybacteria bacterium RIFCSPHIGHO2_02_FULL_50_12</name>
    <dbReference type="NCBI Taxonomy" id="1802685"/>
    <lineage>
        <taxon>Bacteria</taxon>
        <taxon>Candidatus Yanofskyibacteriota</taxon>
    </lineage>
</organism>
<dbReference type="AlphaFoldDB" id="A0A1F8FVC1"/>
<dbReference type="SUPFAM" id="SSF82708">
    <property type="entry name" value="R3H domain"/>
    <property type="match status" value="1"/>
</dbReference>
<dbReference type="PANTHER" id="PTHR35800">
    <property type="entry name" value="PROTEIN JAG"/>
    <property type="match status" value="1"/>
</dbReference>
<dbReference type="InterPro" id="IPR039247">
    <property type="entry name" value="KhpB"/>
</dbReference>
<dbReference type="STRING" id="1802685.A3C88_00635"/>
<dbReference type="InterPro" id="IPR015946">
    <property type="entry name" value="KH_dom-like_a/b"/>
</dbReference>
<dbReference type="InterPro" id="IPR036867">
    <property type="entry name" value="R3H_dom_sf"/>
</dbReference>
<dbReference type="CDD" id="cd02644">
    <property type="entry name" value="R3H_jag"/>
    <property type="match status" value="1"/>
</dbReference>
<comment type="caution">
    <text evidence="2">The sequence shown here is derived from an EMBL/GenBank/DDBJ whole genome shotgun (WGS) entry which is preliminary data.</text>
</comment>
<dbReference type="Proteomes" id="UP000178117">
    <property type="component" value="Unassembled WGS sequence"/>
</dbReference>
<proteinExistence type="predicted"/>
<accession>A0A1F8FVC1</accession>
<dbReference type="EMBL" id="MGJZ01000034">
    <property type="protein sequence ID" value="OGN16279.1"/>
    <property type="molecule type" value="Genomic_DNA"/>
</dbReference>
<sequence>MNPEQKTLILEATQTIVQSMNVDCRVELKEDVQDGKQAVTVSIYTPDNAKFLIGRNGQNLQALEHIVRAICSKGASPGHTILIDVNDYRKLRATRVLEVAKQAVLRVRNSRRAEALMPMSAYERRVVHTELASLPDVATESIGQEPQRRIIIKPLNI</sequence>
<dbReference type="Gene3D" id="3.30.1370.50">
    <property type="entry name" value="R3H-like domain"/>
    <property type="match status" value="1"/>
</dbReference>
<dbReference type="GO" id="GO:0003723">
    <property type="term" value="F:RNA binding"/>
    <property type="evidence" value="ECO:0007669"/>
    <property type="project" value="InterPro"/>
</dbReference>
<evidence type="ECO:0000313" key="3">
    <source>
        <dbReference type="Proteomes" id="UP000178117"/>
    </source>
</evidence>
<dbReference type="InterPro" id="IPR034079">
    <property type="entry name" value="R3H_KhpB"/>
</dbReference>
<dbReference type="InterPro" id="IPR001374">
    <property type="entry name" value="R3H_dom"/>
</dbReference>
<feature type="domain" description="R3H" evidence="1">
    <location>
        <begin position="90"/>
        <end position="156"/>
    </location>
</feature>
<reference evidence="2 3" key="1">
    <citation type="journal article" date="2016" name="Nat. Commun.">
        <title>Thousands of microbial genomes shed light on interconnected biogeochemical processes in an aquifer system.</title>
        <authorList>
            <person name="Anantharaman K."/>
            <person name="Brown C.T."/>
            <person name="Hug L.A."/>
            <person name="Sharon I."/>
            <person name="Castelle C.J."/>
            <person name="Probst A.J."/>
            <person name="Thomas B.C."/>
            <person name="Singh A."/>
            <person name="Wilkins M.J."/>
            <person name="Karaoz U."/>
            <person name="Brodie E.L."/>
            <person name="Williams K.H."/>
            <person name="Hubbard S.S."/>
            <person name="Banfield J.F."/>
        </authorList>
    </citation>
    <scope>NUCLEOTIDE SEQUENCE [LARGE SCALE GENOMIC DNA]</scope>
</reference>
<gene>
    <name evidence="2" type="ORF">A3C88_00635</name>
</gene>
<evidence type="ECO:0000259" key="1">
    <source>
        <dbReference type="PROSITE" id="PS51061"/>
    </source>
</evidence>
<dbReference type="Pfam" id="PF01424">
    <property type="entry name" value="R3H"/>
    <property type="match status" value="1"/>
</dbReference>
<protein>
    <recommendedName>
        <fullName evidence="1">R3H domain-containing protein</fullName>
    </recommendedName>
</protein>
<dbReference type="PANTHER" id="PTHR35800:SF1">
    <property type="entry name" value="RNA-BINDING PROTEIN KHPB"/>
    <property type="match status" value="1"/>
</dbReference>
<evidence type="ECO:0000313" key="2">
    <source>
        <dbReference type="EMBL" id="OGN16279.1"/>
    </source>
</evidence>
<dbReference type="Gene3D" id="3.30.300.20">
    <property type="match status" value="1"/>
</dbReference>